<gene>
    <name evidence="13" type="ORF">CBW65_23250</name>
</gene>
<dbReference type="InterPro" id="IPR043132">
    <property type="entry name" value="BCAT-like_C"/>
</dbReference>
<dbReference type="PROSITE" id="PS00770">
    <property type="entry name" value="AA_TRANSFER_CLASS_4"/>
    <property type="match status" value="1"/>
</dbReference>
<evidence type="ECO:0000256" key="7">
    <source>
        <dbReference type="ARBA" id="ARBA00022679"/>
    </source>
</evidence>
<dbReference type="GO" id="GO:0047810">
    <property type="term" value="F:D-alanine-2-oxoglutarate aminotransferase activity"/>
    <property type="evidence" value="ECO:0007669"/>
    <property type="project" value="UniProtKB-EC"/>
</dbReference>
<evidence type="ECO:0000256" key="6">
    <source>
        <dbReference type="ARBA" id="ARBA00022576"/>
    </source>
</evidence>
<evidence type="ECO:0000313" key="13">
    <source>
        <dbReference type="EMBL" id="ARU63603.1"/>
    </source>
</evidence>
<dbReference type="EMBL" id="CP021434">
    <property type="protein sequence ID" value="ARU63603.1"/>
    <property type="molecule type" value="Genomic_DNA"/>
</dbReference>
<organism evidence="13 14">
    <name type="scientific">Tumebacillus avium</name>
    <dbReference type="NCBI Taxonomy" id="1903704"/>
    <lineage>
        <taxon>Bacteria</taxon>
        <taxon>Bacillati</taxon>
        <taxon>Bacillota</taxon>
        <taxon>Bacilli</taxon>
        <taxon>Bacillales</taxon>
        <taxon>Alicyclobacillaceae</taxon>
        <taxon>Tumebacillus</taxon>
    </lineage>
</organism>
<dbReference type="OrthoDB" id="9805628at2"/>
<evidence type="ECO:0000313" key="14">
    <source>
        <dbReference type="Proteomes" id="UP000195437"/>
    </source>
</evidence>
<dbReference type="GO" id="GO:0046416">
    <property type="term" value="P:D-amino acid metabolic process"/>
    <property type="evidence" value="ECO:0007669"/>
    <property type="project" value="InterPro"/>
</dbReference>
<dbReference type="Gene3D" id="3.30.470.10">
    <property type="match status" value="1"/>
</dbReference>
<dbReference type="InterPro" id="IPR005784">
    <property type="entry name" value="D_amino_transT"/>
</dbReference>
<dbReference type="SUPFAM" id="SSF56752">
    <property type="entry name" value="D-aminoacid aminotransferase-like PLP-dependent enzymes"/>
    <property type="match status" value="1"/>
</dbReference>
<keyword evidence="14" id="KW-1185">Reference proteome</keyword>
<keyword evidence="7" id="KW-0808">Transferase</keyword>
<evidence type="ECO:0000256" key="8">
    <source>
        <dbReference type="ARBA" id="ARBA00022898"/>
    </source>
</evidence>
<dbReference type="EC" id="2.6.1.21" evidence="4 12"/>
<comment type="function">
    <text evidence="12">Acts on the D-isomers of alanine, leucine, aspartate, glutamate, aminobutyrate, norvaline and asparagine. The enzyme transfers an amino group from a substrate D-amino acid to the pyridoxal phosphate cofactor to form pyridoxamine and an alpha-keto acid in the first half-reaction.</text>
</comment>
<dbReference type="PANTHER" id="PTHR42743">
    <property type="entry name" value="AMINO-ACID AMINOTRANSFERASE"/>
    <property type="match status" value="1"/>
</dbReference>
<keyword evidence="6" id="KW-0032">Aminotransferase</keyword>
<accession>A0A1Y0IW36</accession>
<comment type="catalytic activity">
    <reaction evidence="9 12">
        <text>D-alanine + 2-oxoglutarate = D-glutamate + pyruvate</text>
        <dbReference type="Rhea" id="RHEA:15869"/>
        <dbReference type="ChEBI" id="CHEBI:15361"/>
        <dbReference type="ChEBI" id="CHEBI:16810"/>
        <dbReference type="ChEBI" id="CHEBI:29986"/>
        <dbReference type="ChEBI" id="CHEBI:57416"/>
        <dbReference type="EC" id="2.6.1.21"/>
    </reaction>
</comment>
<comment type="cofactor">
    <cofactor evidence="1 11">
        <name>pyridoxal 5'-phosphate</name>
        <dbReference type="ChEBI" id="CHEBI:597326"/>
    </cofactor>
</comment>
<dbReference type="FunFam" id="3.20.10.10:FF:000002">
    <property type="entry name" value="D-alanine aminotransferase"/>
    <property type="match status" value="1"/>
</dbReference>
<dbReference type="GO" id="GO:0046394">
    <property type="term" value="P:carboxylic acid biosynthetic process"/>
    <property type="evidence" value="ECO:0007669"/>
    <property type="project" value="UniProtKB-ARBA"/>
</dbReference>
<dbReference type="InterPro" id="IPR018300">
    <property type="entry name" value="Aminotrans_IV_CS"/>
</dbReference>
<sequence length="281" mass="30994">MAIGFINGEWIPVDQAVLPIDERGHNFGDGVYEVIRVYQGAPFKMREHLVRLEKSAEAILLTMNYTIEELEALIAEGLAKTGLQEASVYLQVTRGIAKRVHLFPDVPASTTMTIREAADISDAVREKGVNVTLVDDERWKNCFIKSLNLLPNVVAKQKAKDAGYYEAVFVRDGVVLEGSSCNIFLVKDGVLITPPANRYILHGITRATLLDIAKEIGVSVEEKEFGTDLLLAADEAFMTSTSMEVMPVVEVDGKKIGNGKPGEISMKLLKNYRAKFQHIGV</sequence>
<evidence type="ECO:0000256" key="5">
    <source>
        <dbReference type="ARBA" id="ARBA00021779"/>
    </source>
</evidence>
<evidence type="ECO:0000256" key="4">
    <source>
        <dbReference type="ARBA" id="ARBA00012874"/>
    </source>
</evidence>
<evidence type="ECO:0000256" key="11">
    <source>
        <dbReference type="RuleBase" id="RU004516"/>
    </source>
</evidence>
<dbReference type="GO" id="GO:0008652">
    <property type="term" value="P:amino acid biosynthetic process"/>
    <property type="evidence" value="ECO:0007669"/>
    <property type="project" value="UniProtKB-ARBA"/>
</dbReference>
<comment type="similarity">
    <text evidence="2 10">Belongs to the class-IV pyridoxal-phosphate-dependent aminotransferase family.</text>
</comment>
<keyword evidence="8 11" id="KW-0663">Pyridoxal phosphate</keyword>
<dbReference type="Proteomes" id="UP000195437">
    <property type="component" value="Chromosome"/>
</dbReference>
<dbReference type="KEGG" id="tum:CBW65_23250"/>
<dbReference type="Pfam" id="PF01063">
    <property type="entry name" value="Aminotran_4"/>
    <property type="match status" value="1"/>
</dbReference>
<evidence type="ECO:0000256" key="12">
    <source>
        <dbReference type="RuleBase" id="RU004520"/>
    </source>
</evidence>
<evidence type="ECO:0000256" key="1">
    <source>
        <dbReference type="ARBA" id="ARBA00001933"/>
    </source>
</evidence>
<dbReference type="CDD" id="cd01558">
    <property type="entry name" value="D-AAT_like"/>
    <property type="match status" value="1"/>
</dbReference>
<evidence type="ECO:0000256" key="2">
    <source>
        <dbReference type="ARBA" id="ARBA00009320"/>
    </source>
</evidence>
<dbReference type="NCBIfam" id="TIGR01121">
    <property type="entry name" value="D_amino_aminoT"/>
    <property type="match status" value="1"/>
</dbReference>
<dbReference type="GO" id="GO:0005829">
    <property type="term" value="C:cytosol"/>
    <property type="evidence" value="ECO:0007669"/>
    <property type="project" value="TreeGrafter"/>
</dbReference>
<dbReference type="AlphaFoldDB" id="A0A1Y0IW36"/>
<evidence type="ECO:0000256" key="10">
    <source>
        <dbReference type="RuleBase" id="RU004106"/>
    </source>
</evidence>
<evidence type="ECO:0000256" key="9">
    <source>
        <dbReference type="ARBA" id="ARBA00047911"/>
    </source>
</evidence>
<proteinExistence type="inferred from homology"/>
<dbReference type="InterPro" id="IPR050571">
    <property type="entry name" value="Class-IV_PLP-Dep_Aminotrnsfr"/>
</dbReference>
<evidence type="ECO:0000256" key="3">
    <source>
        <dbReference type="ARBA" id="ARBA00011738"/>
    </source>
</evidence>
<protein>
    <recommendedName>
        <fullName evidence="5 12">D-alanine aminotransferase</fullName>
        <ecNumber evidence="4 12">2.6.1.21</ecNumber>
    </recommendedName>
</protein>
<dbReference type="GO" id="GO:0030170">
    <property type="term" value="F:pyridoxal phosphate binding"/>
    <property type="evidence" value="ECO:0007669"/>
    <property type="project" value="InterPro"/>
</dbReference>
<dbReference type="PANTHER" id="PTHR42743:SF10">
    <property type="entry name" value="D-ALANINE AMINOTRANSFERASE"/>
    <property type="match status" value="1"/>
</dbReference>
<dbReference type="InterPro" id="IPR001544">
    <property type="entry name" value="Aminotrans_IV"/>
</dbReference>
<dbReference type="RefSeq" id="WP_087458938.1">
    <property type="nucleotide sequence ID" value="NZ_CP021434.1"/>
</dbReference>
<dbReference type="InterPro" id="IPR036038">
    <property type="entry name" value="Aminotransferase-like"/>
</dbReference>
<comment type="subunit">
    <text evidence="3">Homodimer.</text>
</comment>
<dbReference type="Gene3D" id="3.20.10.10">
    <property type="entry name" value="D-amino Acid Aminotransferase, subunit A, domain 2"/>
    <property type="match status" value="1"/>
</dbReference>
<reference evidence="14" key="1">
    <citation type="submission" date="2017-05" db="EMBL/GenBank/DDBJ databases">
        <authorList>
            <person name="Sung H."/>
        </authorList>
    </citation>
    <scope>NUCLEOTIDE SEQUENCE [LARGE SCALE GENOMIC DNA]</scope>
    <source>
        <strain evidence="14">AR23208</strain>
    </source>
</reference>
<name>A0A1Y0IW36_9BACL</name>
<dbReference type="InterPro" id="IPR043131">
    <property type="entry name" value="BCAT-like_N"/>
</dbReference>